<name>A0A381WJY3_9ZZZZ</name>
<organism evidence="1">
    <name type="scientific">marine metagenome</name>
    <dbReference type="NCBI Taxonomy" id="408172"/>
    <lineage>
        <taxon>unclassified sequences</taxon>
        <taxon>metagenomes</taxon>
        <taxon>ecological metagenomes</taxon>
    </lineage>
</organism>
<reference evidence="1" key="1">
    <citation type="submission" date="2018-05" db="EMBL/GenBank/DDBJ databases">
        <authorList>
            <person name="Lanie J.A."/>
            <person name="Ng W.-L."/>
            <person name="Kazmierczak K.M."/>
            <person name="Andrzejewski T.M."/>
            <person name="Davidsen T.M."/>
            <person name="Wayne K.J."/>
            <person name="Tettelin H."/>
            <person name="Glass J.I."/>
            <person name="Rusch D."/>
            <person name="Podicherti R."/>
            <person name="Tsui H.-C.T."/>
            <person name="Winkler M.E."/>
        </authorList>
    </citation>
    <scope>NUCLEOTIDE SEQUENCE</scope>
</reference>
<sequence>MKISRLIIIICILVISSLPGQNTTIFFLRDGSIVQGTVIDENQRRIFLKTDQGTLKILPENILGREDLAKQGDLTFMSERIDFLQRHVEHLTGKTQVWKDSLKTSVNDLYEIYRGVEVLQQEFEADLLRLNSRDQDKKKQLLEMAHDIVEHEVDLSANRQSLGMVRDTLTNMDGQLKLIEDNLAKNINQTYVLSGSVANMMDDLQTLDDRILNNKSQVDIMSGSVANLYREVQRVEGSFEFINKSLNENKGSIGLNQQSINANHSAISSLNELMYDKINDIGDSLKVVQGELISTMELLWKKNKKSVSDFKDTFEDSLHSVERSITKVDQKVIDLNSDLDNHILKMQVAIDGLNKAITTINGNISGLQRNMNDVSSKLDVLSTKVSKIKKK</sequence>
<dbReference type="Gene3D" id="1.20.5.340">
    <property type="match status" value="1"/>
</dbReference>
<gene>
    <name evidence="1" type="ORF">METZ01_LOCUS105678</name>
</gene>
<proteinExistence type="predicted"/>
<dbReference type="EMBL" id="UINC01012044">
    <property type="protein sequence ID" value="SVA52824.1"/>
    <property type="molecule type" value="Genomic_DNA"/>
</dbReference>
<evidence type="ECO:0000313" key="1">
    <source>
        <dbReference type="EMBL" id="SVA52824.1"/>
    </source>
</evidence>
<protein>
    <submittedName>
        <fullName evidence="1">Uncharacterized protein</fullName>
    </submittedName>
</protein>
<dbReference type="AlphaFoldDB" id="A0A381WJY3"/>
<accession>A0A381WJY3</accession>
<dbReference type="Gene3D" id="1.10.287.1490">
    <property type="match status" value="1"/>
</dbReference>